<dbReference type="InterPro" id="IPR029063">
    <property type="entry name" value="SAM-dependent_MTases_sf"/>
</dbReference>
<protein>
    <submittedName>
        <fullName evidence="7">O-demethylpuromycin-O-methyltransferase</fullName>
    </submittedName>
</protein>
<dbReference type="CDD" id="cd02440">
    <property type="entry name" value="AdoMet_MTases"/>
    <property type="match status" value="1"/>
</dbReference>
<organism evidence="7">
    <name type="scientific">uncultured Mycobacterium sp</name>
    <dbReference type="NCBI Taxonomy" id="171292"/>
    <lineage>
        <taxon>Bacteria</taxon>
        <taxon>Bacillati</taxon>
        <taxon>Actinomycetota</taxon>
        <taxon>Actinomycetes</taxon>
        <taxon>Mycobacteriales</taxon>
        <taxon>Mycobacteriaceae</taxon>
        <taxon>Mycobacterium</taxon>
        <taxon>environmental samples</taxon>
    </lineage>
</organism>
<dbReference type="SUPFAM" id="SSF46785">
    <property type="entry name" value="Winged helix' DNA-binding domain"/>
    <property type="match status" value="1"/>
</dbReference>
<name>A0A1Y5PHU7_9MYCO</name>
<dbReference type="PANTHER" id="PTHR43712:SF2">
    <property type="entry name" value="O-METHYLTRANSFERASE CICE"/>
    <property type="match status" value="1"/>
</dbReference>
<dbReference type="PROSITE" id="PS51683">
    <property type="entry name" value="SAM_OMT_II"/>
    <property type="match status" value="1"/>
</dbReference>
<evidence type="ECO:0000256" key="1">
    <source>
        <dbReference type="ARBA" id="ARBA00022603"/>
    </source>
</evidence>
<keyword evidence="2 7" id="KW-0808">Transferase</keyword>
<dbReference type="PANTHER" id="PTHR43712">
    <property type="entry name" value="PUTATIVE (AFU_ORTHOLOGUE AFUA_4G14580)-RELATED"/>
    <property type="match status" value="1"/>
</dbReference>
<feature type="domain" description="O-methyltransferase dimerisation" evidence="6">
    <location>
        <begin position="38"/>
        <end position="113"/>
    </location>
</feature>
<dbReference type="InterPro" id="IPR036388">
    <property type="entry name" value="WH-like_DNA-bd_sf"/>
</dbReference>
<evidence type="ECO:0000256" key="2">
    <source>
        <dbReference type="ARBA" id="ARBA00022679"/>
    </source>
</evidence>
<dbReference type="Gene3D" id="1.10.10.10">
    <property type="entry name" value="Winged helix-like DNA-binding domain superfamily/Winged helix DNA-binding domain"/>
    <property type="match status" value="1"/>
</dbReference>
<gene>
    <name evidence="7" type="ORF">MHPYR_540031</name>
</gene>
<dbReference type="InterPro" id="IPR001077">
    <property type="entry name" value="COMT_C"/>
</dbReference>
<dbReference type="Gene3D" id="1.10.287.1350">
    <property type="match status" value="1"/>
</dbReference>
<evidence type="ECO:0000256" key="4">
    <source>
        <dbReference type="PIRSR" id="PIRSR005739-1"/>
    </source>
</evidence>
<keyword evidence="1 7" id="KW-0489">Methyltransferase</keyword>
<dbReference type="AlphaFoldDB" id="A0A1Y5PHU7"/>
<dbReference type="Gene3D" id="3.40.50.150">
    <property type="entry name" value="Vaccinia Virus protein VP39"/>
    <property type="match status" value="1"/>
</dbReference>
<dbReference type="EMBL" id="FLQS01000050">
    <property type="protein sequence ID" value="SBS78296.1"/>
    <property type="molecule type" value="Genomic_DNA"/>
</dbReference>
<keyword evidence="3" id="KW-0949">S-adenosyl-L-methionine</keyword>
<dbReference type="PIRSF" id="PIRSF005739">
    <property type="entry name" value="O-mtase"/>
    <property type="match status" value="1"/>
</dbReference>
<dbReference type="InterPro" id="IPR036390">
    <property type="entry name" value="WH_DNA-bd_sf"/>
</dbReference>
<evidence type="ECO:0000256" key="3">
    <source>
        <dbReference type="ARBA" id="ARBA00022691"/>
    </source>
</evidence>
<dbReference type="GO" id="GO:0032259">
    <property type="term" value="P:methylation"/>
    <property type="evidence" value="ECO:0007669"/>
    <property type="project" value="UniProtKB-KW"/>
</dbReference>
<evidence type="ECO:0000259" key="6">
    <source>
        <dbReference type="Pfam" id="PF08100"/>
    </source>
</evidence>
<dbReference type="InterPro" id="IPR012967">
    <property type="entry name" value="COMT_dimerisation"/>
</dbReference>
<dbReference type="GO" id="GO:0008171">
    <property type="term" value="F:O-methyltransferase activity"/>
    <property type="evidence" value="ECO:0007669"/>
    <property type="project" value="InterPro"/>
</dbReference>
<feature type="domain" description="O-methyltransferase C-terminal" evidence="5">
    <location>
        <begin position="137"/>
        <end position="344"/>
    </location>
</feature>
<reference evidence="7" key="1">
    <citation type="submission" date="2016-03" db="EMBL/GenBank/DDBJ databases">
        <authorList>
            <person name="Ploux O."/>
        </authorList>
    </citation>
    <scope>NUCLEOTIDE SEQUENCE</scope>
    <source>
        <strain evidence="7">UC10</strain>
    </source>
</reference>
<evidence type="ECO:0000313" key="7">
    <source>
        <dbReference type="EMBL" id="SBS78296.1"/>
    </source>
</evidence>
<dbReference type="GO" id="GO:0046983">
    <property type="term" value="F:protein dimerization activity"/>
    <property type="evidence" value="ECO:0007669"/>
    <property type="project" value="InterPro"/>
</dbReference>
<dbReference type="Pfam" id="PF00891">
    <property type="entry name" value="Methyltransf_2"/>
    <property type="match status" value="1"/>
</dbReference>
<sequence>MTAAVKVPPARVVRLVERVRSRLSQLNRRMVPPPIAMLELVLGTWVSQAIQVAAALGIADALAGGPLPASELGNRVGADPDGVDRLMRALVSRGVFQRGRDGRYGLNPLGETLRSDVGSPMRAAGLFYGSRQQREHWTHLLDAVKTGKPVVESLRGKEFFEYLGDDPEFAGLFNDAMTGMSEMTVQPAVAAYDFSRYATIIDVGGGHGRLLAAILGATPSARGVLYDLPDVVASAPELLAEFGLTDRVEVQGGSFFEAVPSGGDAYVMKHIIHDWADEQALTILRNIRAAIKPGAALLLLEFVIPDDDGDFIGKWVDLEMLVQAGGRERTAEQYRSLLAQAGFRMTGVVGTAAPISVVEAVPV</sequence>
<dbReference type="SUPFAM" id="SSF53335">
    <property type="entry name" value="S-adenosyl-L-methionine-dependent methyltransferases"/>
    <property type="match status" value="1"/>
</dbReference>
<dbReference type="InterPro" id="IPR016461">
    <property type="entry name" value="COMT-like"/>
</dbReference>
<proteinExistence type="predicted"/>
<dbReference type="Pfam" id="PF08100">
    <property type="entry name" value="Dimerisation"/>
    <property type="match status" value="1"/>
</dbReference>
<feature type="active site" description="Proton acceptor" evidence="4">
    <location>
        <position position="273"/>
    </location>
</feature>
<accession>A0A1Y5PHU7</accession>
<evidence type="ECO:0000259" key="5">
    <source>
        <dbReference type="Pfam" id="PF00891"/>
    </source>
</evidence>